<evidence type="ECO:0000313" key="2">
    <source>
        <dbReference type="EMBL" id="AXF48201.1"/>
    </source>
</evidence>
<accession>A0A345BEE9</accession>
<proteinExistence type="evidence at transcript level"/>
<evidence type="ECO:0000256" key="1">
    <source>
        <dbReference type="SAM" id="SignalP"/>
    </source>
</evidence>
<feature type="signal peptide" evidence="1">
    <location>
        <begin position="1"/>
        <end position="18"/>
    </location>
</feature>
<keyword evidence="1" id="KW-0732">Signal</keyword>
<reference evidence="2" key="1">
    <citation type="submission" date="2017-08" db="EMBL/GenBank/DDBJ databases">
        <title>Molecular cloning and characterization of neuropeptides and G-protein coupled receptors (GPCRs) for neuropeptides in the small brown planthopper Laodelphax striatellus.</title>
        <authorList>
            <person name="Liu X.G."/>
            <person name="Ji Y.J."/>
            <person name="Wei J.Z."/>
            <person name="Du M.F."/>
            <person name="An S.H."/>
        </authorList>
    </citation>
    <scope>NUCLEOTIDE SEQUENCE</scope>
</reference>
<organism evidence="2">
    <name type="scientific">Laodelphax striatellus</name>
    <name type="common">Small brown planthopper</name>
    <name type="synonym">Delphax striatella</name>
    <dbReference type="NCBI Taxonomy" id="195883"/>
    <lineage>
        <taxon>Eukaryota</taxon>
        <taxon>Metazoa</taxon>
        <taxon>Ecdysozoa</taxon>
        <taxon>Arthropoda</taxon>
        <taxon>Hexapoda</taxon>
        <taxon>Insecta</taxon>
        <taxon>Pterygota</taxon>
        <taxon>Neoptera</taxon>
        <taxon>Paraneoptera</taxon>
        <taxon>Hemiptera</taxon>
        <taxon>Auchenorrhyncha</taxon>
        <taxon>Fulgoroidea</taxon>
        <taxon>Delphacidae</taxon>
        <taxon>Criomorphinae</taxon>
        <taxon>Laodelphax</taxon>
    </lineage>
</organism>
<name>A0A345BEE9_LAOST</name>
<feature type="chain" id="PRO_5016659073" evidence="1">
    <location>
        <begin position="19"/>
        <end position="80"/>
    </location>
</feature>
<dbReference type="EMBL" id="MF765481">
    <property type="protein sequence ID" value="AXF48201.1"/>
    <property type="molecule type" value="mRNA"/>
</dbReference>
<protein>
    <submittedName>
        <fullName evidence="2">Proctolin</fullName>
    </submittedName>
</protein>
<sequence>MGLRAVLMLAVAAALVLGALITADARYLPTRRSQDDRLDRLRELLKDLLESEDHSEYDRRLFYKREMQPPLSIEQLYRQN</sequence>
<dbReference type="AlphaFoldDB" id="A0A345BEE9"/>